<name>A0A0A9AYJ4_ARUDO</name>
<dbReference type="EMBL" id="GBRH01245788">
    <property type="protein sequence ID" value="JAD52107.1"/>
    <property type="molecule type" value="Transcribed_RNA"/>
</dbReference>
<organism evidence="1">
    <name type="scientific">Arundo donax</name>
    <name type="common">Giant reed</name>
    <name type="synonym">Donax arundinaceus</name>
    <dbReference type="NCBI Taxonomy" id="35708"/>
    <lineage>
        <taxon>Eukaryota</taxon>
        <taxon>Viridiplantae</taxon>
        <taxon>Streptophyta</taxon>
        <taxon>Embryophyta</taxon>
        <taxon>Tracheophyta</taxon>
        <taxon>Spermatophyta</taxon>
        <taxon>Magnoliopsida</taxon>
        <taxon>Liliopsida</taxon>
        <taxon>Poales</taxon>
        <taxon>Poaceae</taxon>
        <taxon>PACMAD clade</taxon>
        <taxon>Arundinoideae</taxon>
        <taxon>Arundineae</taxon>
        <taxon>Arundo</taxon>
    </lineage>
</organism>
<proteinExistence type="predicted"/>
<sequence>MPLKGGASS</sequence>
<accession>A0A0A9AYJ4</accession>
<evidence type="ECO:0000313" key="1">
    <source>
        <dbReference type="EMBL" id="JAD52107.1"/>
    </source>
</evidence>
<protein>
    <submittedName>
        <fullName evidence="1">Uncharacterized protein</fullName>
    </submittedName>
</protein>
<reference evidence="1" key="1">
    <citation type="submission" date="2014-09" db="EMBL/GenBank/DDBJ databases">
        <authorList>
            <person name="Magalhaes I.L.F."/>
            <person name="Oliveira U."/>
            <person name="Santos F.R."/>
            <person name="Vidigal T.H.D.A."/>
            <person name="Brescovit A.D."/>
            <person name="Santos A.J."/>
        </authorList>
    </citation>
    <scope>NUCLEOTIDE SEQUENCE</scope>
    <source>
        <tissue evidence="1">Shoot tissue taken approximately 20 cm above the soil surface</tissue>
    </source>
</reference>
<reference evidence="1" key="2">
    <citation type="journal article" date="2015" name="Data Brief">
        <title>Shoot transcriptome of the giant reed, Arundo donax.</title>
        <authorList>
            <person name="Barrero R.A."/>
            <person name="Guerrero F.D."/>
            <person name="Moolhuijzen P."/>
            <person name="Goolsby J.A."/>
            <person name="Tidwell J."/>
            <person name="Bellgard S.E."/>
            <person name="Bellgard M.I."/>
        </authorList>
    </citation>
    <scope>NUCLEOTIDE SEQUENCE</scope>
    <source>
        <tissue evidence="1">Shoot tissue taken approximately 20 cm above the soil surface</tissue>
    </source>
</reference>